<accession>A0A022Q6Q8</accession>
<dbReference type="InterPro" id="IPR001245">
    <property type="entry name" value="Ser-Thr/Tyr_kinase_cat_dom"/>
</dbReference>
<dbReference type="PANTHER" id="PTHR47985:SF4">
    <property type="entry name" value="SERINE_THREONINE-PROTEIN KINASE PBL27"/>
    <property type="match status" value="1"/>
</dbReference>
<keyword evidence="3" id="KW-0472">Membrane</keyword>
<dbReference type="GO" id="GO:0004672">
    <property type="term" value="F:protein kinase activity"/>
    <property type="evidence" value="ECO:0000318"/>
    <property type="project" value="GO_Central"/>
</dbReference>
<proteinExistence type="predicted"/>
<feature type="domain" description="Serine-threonine/tyrosine-protein kinase catalytic" evidence="4">
    <location>
        <begin position="64"/>
        <end position="120"/>
    </location>
</feature>
<keyword evidence="6" id="KW-1185">Reference proteome</keyword>
<evidence type="ECO:0000256" key="3">
    <source>
        <dbReference type="ARBA" id="ARBA00023136"/>
    </source>
</evidence>
<evidence type="ECO:0000313" key="5">
    <source>
        <dbReference type="EMBL" id="EYU23646.1"/>
    </source>
</evidence>
<dbReference type="STRING" id="4155.A0A022Q6Q8"/>
<keyword evidence="2" id="KW-0808">Transferase</keyword>
<evidence type="ECO:0000313" key="6">
    <source>
        <dbReference type="Proteomes" id="UP000030748"/>
    </source>
</evidence>
<dbReference type="SUPFAM" id="SSF56112">
    <property type="entry name" value="Protein kinase-like (PK-like)"/>
    <property type="match status" value="1"/>
</dbReference>
<dbReference type="EMBL" id="KI632161">
    <property type="protein sequence ID" value="EYU23646.1"/>
    <property type="molecule type" value="Genomic_DNA"/>
</dbReference>
<keyword evidence="2" id="KW-0723">Serine/threonine-protein kinase</keyword>
<dbReference type="Pfam" id="PF07714">
    <property type="entry name" value="PK_Tyr_Ser-Thr"/>
    <property type="match status" value="1"/>
</dbReference>
<keyword evidence="2" id="KW-0418">Kinase</keyword>
<feature type="non-terminal residue" evidence="5">
    <location>
        <position position="161"/>
    </location>
</feature>
<comment type="subcellular location">
    <subcellularLocation>
        <location evidence="1">Membrane</location>
    </subcellularLocation>
</comment>
<name>A0A022Q6Q8_ERYGU</name>
<dbReference type="GO" id="GO:0004674">
    <property type="term" value="F:protein serine/threonine kinase activity"/>
    <property type="evidence" value="ECO:0007669"/>
    <property type="project" value="UniProtKB-KW"/>
</dbReference>
<evidence type="ECO:0000259" key="4">
    <source>
        <dbReference type="Pfam" id="PF07714"/>
    </source>
</evidence>
<dbReference type="GO" id="GO:0005886">
    <property type="term" value="C:plasma membrane"/>
    <property type="evidence" value="ECO:0000318"/>
    <property type="project" value="GO_Central"/>
</dbReference>
<protein>
    <recommendedName>
        <fullName evidence="4">Serine-threonine/tyrosine-protein kinase catalytic domain-containing protein</fullName>
    </recommendedName>
</protein>
<dbReference type="InterPro" id="IPR011009">
    <property type="entry name" value="Kinase-like_dom_sf"/>
</dbReference>
<evidence type="ECO:0000256" key="2">
    <source>
        <dbReference type="ARBA" id="ARBA00022527"/>
    </source>
</evidence>
<dbReference type="Proteomes" id="UP000030748">
    <property type="component" value="Unassembled WGS sequence"/>
</dbReference>
<dbReference type="PANTHER" id="PTHR47985">
    <property type="entry name" value="OS07G0668900 PROTEIN"/>
    <property type="match status" value="1"/>
</dbReference>
<organism evidence="5 6">
    <name type="scientific">Erythranthe guttata</name>
    <name type="common">Yellow monkey flower</name>
    <name type="synonym">Mimulus guttatus</name>
    <dbReference type="NCBI Taxonomy" id="4155"/>
    <lineage>
        <taxon>Eukaryota</taxon>
        <taxon>Viridiplantae</taxon>
        <taxon>Streptophyta</taxon>
        <taxon>Embryophyta</taxon>
        <taxon>Tracheophyta</taxon>
        <taxon>Spermatophyta</taxon>
        <taxon>Magnoliopsida</taxon>
        <taxon>eudicotyledons</taxon>
        <taxon>Gunneridae</taxon>
        <taxon>Pentapetalae</taxon>
        <taxon>asterids</taxon>
        <taxon>lamiids</taxon>
        <taxon>Lamiales</taxon>
        <taxon>Phrymaceae</taxon>
        <taxon>Erythranthe</taxon>
    </lineage>
</organism>
<sequence length="161" mass="18222">MLSITRGKLEAEKMNFKSFSYGRTVKVTYNFSQACMVGKGAFDNIYRGTSVRRAKDMFKTKILEITEVKLLSKVKHENLVGLVGFCEGNVTILVYEYVINGSVPDYIIGKIDRLLLKHFQQKPKKNTNNKNKIRYGFEAKVSDFGLVRSGPDGDKSHVTSQ</sequence>
<dbReference type="Gene3D" id="3.30.200.20">
    <property type="entry name" value="Phosphorylase Kinase, domain 1"/>
    <property type="match status" value="1"/>
</dbReference>
<gene>
    <name evidence="5" type="ORF">MIMGU_mgv1a021906mg</name>
</gene>
<reference evidence="5 6" key="1">
    <citation type="journal article" date="2013" name="Proc. Natl. Acad. Sci. U.S.A.">
        <title>Fine-scale variation in meiotic recombination in Mimulus inferred from population shotgun sequencing.</title>
        <authorList>
            <person name="Hellsten U."/>
            <person name="Wright K.M."/>
            <person name="Jenkins J."/>
            <person name="Shu S."/>
            <person name="Yuan Y."/>
            <person name="Wessler S.R."/>
            <person name="Schmutz J."/>
            <person name="Willis J.H."/>
            <person name="Rokhsar D.S."/>
        </authorList>
    </citation>
    <scope>NUCLEOTIDE SEQUENCE [LARGE SCALE GENOMIC DNA]</scope>
    <source>
        <strain evidence="6">cv. DUN x IM62</strain>
    </source>
</reference>
<dbReference type="AlphaFoldDB" id="A0A022Q6Q8"/>
<evidence type="ECO:0000256" key="1">
    <source>
        <dbReference type="ARBA" id="ARBA00004370"/>
    </source>
</evidence>